<name>A0A9D4UY95_ADICA</name>
<feature type="compositionally biased region" description="Pro residues" evidence="1">
    <location>
        <begin position="16"/>
        <end position="41"/>
    </location>
</feature>
<dbReference type="EMBL" id="JABFUD020000008">
    <property type="protein sequence ID" value="KAI5076086.1"/>
    <property type="molecule type" value="Genomic_DNA"/>
</dbReference>
<feature type="region of interest" description="Disordered" evidence="1">
    <location>
        <begin position="1"/>
        <end position="43"/>
    </location>
</feature>
<reference evidence="2" key="1">
    <citation type="submission" date="2021-01" db="EMBL/GenBank/DDBJ databases">
        <title>Adiantum capillus-veneris genome.</title>
        <authorList>
            <person name="Fang Y."/>
            <person name="Liao Q."/>
        </authorList>
    </citation>
    <scope>NUCLEOTIDE SEQUENCE</scope>
    <source>
        <strain evidence="2">H3</strain>
        <tissue evidence="2">Leaf</tissue>
    </source>
</reference>
<dbReference type="AlphaFoldDB" id="A0A9D4UY95"/>
<accession>A0A9D4UY95</accession>
<evidence type="ECO:0000256" key="1">
    <source>
        <dbReference type="SAM" id="MobiDB-lite"/>
    </source>
</evidence>
<protein>
    <submittedName>
        <fullName evidence="2">Uncharacterized protein</fullName>
    </submittedName>
</protein>
<organism evidence="2 3">
    <name type="scientific">Adiantum capillus-veneris</name>
    <name type="common">Maidenhair fern</name>
    <dbReference type="NCBI Taxonomy" id="13818"/>
    <lineage>
        <taxon>Eukaryota</taxon>
        <taxon>Viridiplantae</taxon>
        <taxon>Streptophyta</taxon>
        <taxon>Embryophyta</taxon>
        <taxon>Tracheophyta</taxon>
        <taxon>Polypodiopsida</taxon>
        <taxon>Polypodiidae</taxon>
        <taxon>Polypodiales</taxon>
        <taxon>Pteridineae</taxon>
        <taxon>Pteridaceae</taxon>
        <taxon>Vittarioideae</taxon>
        <taxon>Adiantum</taxon>
    </lineage>
</organism>
<evidence type="ECO:0000313" key="3">
    <source>
        <dbReference type="Proteomes" id="UP000886520"/>
    </source>
</evidence>
<keyword evidence="3" id="KW-1185">Reference proteome</keyword>
<sequence>MAFPPSAWSSPGIPYRRPPQPTAPPRLPRPAPGGFPSPTLAPPTRCCPPLHRWRPSLDLQLILSKLLQEPPLNPAPEVALLSCSPIRQPPSWPSPLAAFSSPAVLPLWLHYLPLHSTAVLAIHGISNSASSTHGSSHAN</sequence>
<proteinExistence type="predicted"/>
<evidence type="ECO:0000313" key="2">
    <source>
        <dbReference type="EMBL" id="KAI5076086.1"/>
    </source>
</evidence>
<gene>
    <name evidence="2" type="ORF">GOP47_0008151</name>
</gene>
<comment type="caution">
    <text evidence="2">The sequence shown here is derived from an EMBL/GenBank/DDBJ whole genome shotgun (WGS) entry which is preliminary data.</text>
</comment>
<dbReference type="Proteomes" id="UP000886520">
    <property type="component" value="Chromosome 8"/>
</dbReference>